<evidence type="ECO:0000313" key="5">
    <source>
        <dbReference type="EMBL" id="CNV43535.1"/>
    </source>
</evidence>
<feature type="region of interest" description="Disordered" evidence="1">
    <location>
        <begin position="65"/>
        <end position="117"/>
    </location>
</feature>
<dbReference type="EMBL" id="CQQC01000821">
    <property type="protein sequence ID" value="CNV43535.1"/>
    <property type="molecule type" value="Genomic_DNA"/>
</dbReference>
<dbReference type="Proteomes" id="UP000039217">
    <property type="component" value="Unassembled WGS sequence"/>
</dbReference>
<dbReference type="EMBL" id="CFOH01000165">
    <property type="protein sequence ID" value="CFE49089.1"/>
    <property type="molecule type" value="Genomic_DNA"/>
</dbReference>
<evidence type="ECO:0000313" key="7">
    <source>
        <dbReference type="Proteomes" id="UP000046947"/>
    </source>
</evidence>
<dbReference type="Proteomes" id="UP000050164">
    <property type="component" value="Unassembled WGS sequence"/>
</dbReference>
<sequence>MVVQFGLAMMPLGRRCASRSKFTSDTTNGTSGSLRHADELSITVTPAAAKRGACTFDMAEPAENNAISSPLGSAVSASSTSISWPRKASLRPCDRADAKNRTALAGKSRSSSNVRMT</sequence>
<dbReference type="EMBL" id="CNFU01001413">
    <property type="protein sequence ID" value="CKT40419.1"/>
    <property type="molecule type" value="Genomic_DNA"/>
</dbReference>
<evidence type="ECO:0000313" key="4">
    <source>
        <dbReference type="EMBL" id="CKT40419.1"/>
    </source>
</evidence>
<feature type="compositionally biased region" description="Low complexity" evidence="1">
    <location>
        <begin position="68"/>
        <end position="83"/>
    </location>
</feature>
<protein>
    <submittedName>
        <fullName evidence="2">Uncharacterized protein</fullName>
    </submittedName>
</protein>
<dbReference type="Proteomes" id="UP000049023">
    <property type="component" value="Unassembled WGS sequence"/>
</dbReference>
<evidence type="ECO:0000313" key="3">
    <source>
        <dbReference type="EMBL" id="CKR04837.1"/>
    </source>
</evidence>
<reference evidence="6 7" key="1">
    <citation type="submission" date="2015-03" db="EMBL/GenBank/DDBJ databases">
        <authorList>
            <consortium name="Pathogen Informatics"/>
        </authorList>
    </citation>
    <scope>NUCLEOTIDE SEQUENCE [LARGE SCALE GENOMIC DNA]</scope>
    <source>
        <strain evidence="3 9">Bir 185</strain>
        <strain evidence="4 8">Bir 187</strain>
        <strain evidence="5 6">D00501624</strain>
        <strain evidence="2 7">H09601792</strain>
    </source>
</reference>
<evidence type="ECO:0000313" key="9">
    <source>
        <dbReference type="Proteomes" id="UP000050164"/>
    </source>
</evidence>
<name>A0A655FC39_MYCTX</name>
<evidence type="ECO:0000313" key="2">
    <source>
        <dbReference type="EMBL" id="CFE49089.1"/>
    </source>
</evidence>
<evidence type="ECO:0000313" key="6">
    <source>
        <dbReference type="Proteomes" id="UP000039217"/>
    </source>
</evidence>
<dbReference type="AlphaFoldDB" id="A0A655FC39"/>
<organism evidence="2 7">
    <name type="scientific">Mycobacterium tuberculosis</name>
    <dbReference type="NCBI Taxonomy" id="1773"/>
    <lineage>
        <taxon>Bacteria</taxon>
        <taxon>Bacillati</taxon>
        <taxon>Actinomycetota</taxon>
        <taxon>Actinomycetes</taxon>
        <taxon>Mycobacteriales</taxon>
        <taxon>Mycobacteriaceae</taxon>
        <taxon>Mycobacterium</taxon>
        <taxon>Mycobacterium tuberculosis complex</taxon>
    </lineage>
</organism>
<gene>
    <name evidence="5" type="ORF">ERS007661_02371</name>
    <name evidence="2" type="ORF">ERS007688_01342</name>
    <name evidence="3" type="ORF">ERS027659_00615</name>
    <name evidence="4" type="ORF">ERS027661_04303</name>
</gene>
<accession>A0A655FC39</accession>
<evidence type="ECO:0000313" key="8">
    <source>
        <dbReference type="Proteomes" id="UP000049023"/>
    </source>
</evidence>
<dbReference type="EMBL" id="CNFT01000086">
    <property type="protein sequence ID" value="CKR04837.1"/>
    <property type="molecule type" value="Genomic_DNA"/>
</dbReference>
<evidence type="ECO:0000256" key="1">
    <source>
        <dbReference type="SAM" id="MobiDB-lite"/>
    </source>
</evidence>
<proteinExistence type="predicted"/>
<feature type="compositionally biased region" description="Polar residues" evidence="1">
    <location>
        <begin position="108"/>
        <end position="117"/>
    </location>
</feature>
<dbReference type="Proteomes" id="UP000046947">
    <property type="component" value="Unassembled WGS sequence"/>
</dbReference>